<dbReference type="Pfam" id="PF01565">
    <property type="entry name" value="FAD_binding_4"/>
    <property type="match status" value="1"/>
</dbReference>
<evidence type="ECO:0000313" key="18">
    <source>
        <dbReference type="EMBL" id="PKM91451.1"/>
    </source>
</evidence>
<comment type="catalytic activity">
    <reaction evidence="15 16">
        <text>UDP-N-acetyl-alpha-D-muramate + NADP(+) = UDP-N-acetyl-3-O-(1-carboxyvinyl)-alpha-D-glucosamine + NADPH + H(+)</text>
        <dbReference type="Rhea" id="RHEA:12248"/>
        <dbReference type="ChEBI" id="CHEBI:15378"/>
        <dbReference type="ChEBI" id="CHEBI:57783"/>
        <dbReference type="ChEBI" id="CHEBI:58349"/>
        <dbReference type="ChEBI" id="CHEBI:68483"/>
        <dbReference type="ChEBI" id="CHEBI:70757"/>
        <dbReference type="EC" id="1.3.1.98"/>
    </reaction>
</comment>
<proteinExistence type="inferred from homology"/>
<evidence type="ECO:0000256" key="9">
    <source>
        <dbReference type="ARBA" id="ARBA00022857"/>
    </source>
</evidence>
<evidence type="ECO:0000256" key="16">
    <source>
        <dbReference type="HAMAP-Rule" id="MF_00037"/>
    </source>
</evidence>
<keyword evidence="9 16" id="KW-0521">NADP</keyword>
<dbReference type="GO" id="GO:0009252">
    <property type="term" value="P:peptidoglycan biosynthetic process"/>
    <property type="evidence" value="ECO:0007669"/>
    <property type="project" value="UniProtKB-UniRule"/>
</dbReference>
<feature type="domain" description="FAD-binding PCMH-type" evidence="17">
    <location>
        <begin position="18"/>
        <end position="191"/>
    </location>
</feature>
<keyword evidence="10 16" id="KW-0133">Cell shape</keyword>
<keyword evidence="5 16" id="KW-0963">Cytoplasm</keyword>
<dbReference type="SUPFAM" id="SSF56176">
    <property type="entry name" value="FAD-binding/transporter-associated domain-like"/>
    <property type="match status" value="1"/>
</dbReference>
<organism evidence="18 19">
    <name type="scientific">Candidatus Falkowbacteria bacterium HGW-Falkowbacteria-1</name>
    <dbReference type="NCBI Taxonomy" id="2013768"/>
    <lineage>
        <taxon>Bacteria</taxon>
        <taxon>Candidatus Falkowiibacteriota</taxon>
    </lineage>
</organism>
<dbReference type="GO" id="GO:0008360">
    <property type="term" value="P:regulation of cell shape"/>
    <property type="evidence" value="ECO:0007669"/>
    <property type="project" value="UniProtKB-KW"/>
</dbReference>
<keyword evidence="14 16" id="KW-0961">Cell wall biogenesis/degradation</keyword>
<dbReference type="PROSITE" id="PS51387">
    <property type="entry name" value="FAD_PCMH"/>
    <property type="match status" value="1"/>
</dbReference>
<dbReference type="InterPro" id="IPR003170">
    <property type="entry name" value="MurB"/>
</dbReference>
<dbReference type="Gene3D" id="3.30.465.10">
    <property type="match status" value="1"/>
</dbReference>
<keyword evidence="7 16" id="KW-0285">Flavoprotein</keyword>
<comment type="subcellular location">
    <subcellularLocation>
        <location evidence="3 16">Cytoplasm</location>
    </subcellularLocation>
</comment>
<dbReference type="SUPFAM" id="SSF56194">
    <property type="entry name" value="Uridine diphospho-N-Acetylenolpyruvylglucosamine reductase, MurB, C-terminal domain"/>
    <property type="match status" value="1"/>
</dbReference>
<evidence type="ECO:0000256" key="2">
    <source>
        <dbReference type="ARBA" id="ARBA00003921"/>
    </source>
</evidence>
<evidence type="ECO:0000256" key="11">
    <source>
        <dbReference type="ARBA" id="ARBA00022984"/>
    </source>
</evidence>
<comment type="function">
    <text evidence="2 16">Cell wall formation.</text>
</comment>
<evidence type="ECO:0000256" key="13">
    <source>
        <dbReference type="ARBA" id="ARBA00023306"/>
    </source>
</evidence>
<comment type="caution">
    <text evidence="18">The sequence shown here is derived from an EMBL/GenBank/DDBJ whole genome shotgun (WGS) entry which is preliminary data.</text>
</comment>
<evidence type="ECO:0000256" key="8">
    <source>
        <dbReference type="ARBA" id="ARBA00022827"/>
    </source>
</evidence>
<dbReference type="UniPathway" id="UPA00219"/>
<feature type="active site" evidence="16">
    <location>
        <position position="336"/>
    </location>
</feature>
<keyword evidence="13 16" id="KW-0131">Cell cycle</keyword>
<evidence type="ECO:0000256" key="10">
    <source>
        <dbReference type="ARBA" id="ARBA00022960"/>
    </source>
</evidence>
<dbReference type="EMBL" id="PHAI01000002">
    <property type="protein sequence ID" value="PKM91451.1"/>
    <property type="molecule type" value="Genomic_DNA"/>
</dbReference>
<evidence type="ECO:0000256" key="3">
    <source>
        <dbReference type="ARBA" id="ARBA00004496"/>
    </source>
</evidence>
<comment type="pathway">
    <text evidence="4 16">Cell wall biogenesis; peptidoglycan biosynthesis.</text>
</comment>
<dbReference type="NCBIfam" id="NF000755">
    <property type="entry name" value="PRK00046.1"/>
    <property type="match status" value="1"/>
</dbReference>
<keyword evidence="6 16" id="KW-0132">Cell division</keyword>
<feature type="active site" evidence="16">
    <location>
        <position position="167"/>
    </location>
</feature>
<keyword evidence="12 16" id="KW-0560">Oxidoreductase</keyword>
<evidence type="ECO:0000256" key="14">
    <source>
        <dbReference type="ARBA" id="ARBA00023316"/>
    </source>
</evidence>
<dbReference type="GO" id="GO:0071949">
    <property type="term" value="F:FAD binding"/>
    <property type="evidence" value="ECO:0007669"/>
    <property type="project" value="InterPro"/>
</dbReference>
<dbReference type="GO" id="GO:0005829">
    <property type="term" value="C:cytosol"/>
    <property type="evidence" value="ECO:0007669"/>
    <property type="project" value="TreeGrafter"/>
</dbReference>
<name>A0A2N2E9R2_9BACT</name>
<dbReference type="InterPro" id="IPR011601">
    <property type="entry name" value="MurB_C"/>
</dbReference>
<dbReference type="GO" id="GO:0051301">
    <property type="term" value="P:cell division"/>
    <property type="evidence" value="ECO:0007669"/>
    <property type="project" value="UniProtKB-KW"/>
</dbReference>
<dbReference type="AlphaFoldDB" id="A0A2N2E9R2"/>
<accession>A0A2N2E9R2</accession>
<evidence type="ECO:0000256" key="4">
    <source>
        <dbReference type="ARBA" id="ARBA00004752"/>
    </source>
</evidence>
<dbReference type="Gene3D" id="3.30.43.10">
    <property type="entry name" value="Uridine Diphospho-n-acetylenolpyruvylglucosamine Reductase, domain 2"/>
    <property type="match status" value="1"/>
</dbReference>
<gene>
    <name evidence="16" type="primary">murB</name>
    <name evidence="18" type="ORF">CVU82_02545</name>
</gene>
<dbReference type="GO" id="GO:0008762">
    <property type="term" value="F:UDP-N-acetylmuramate dehydrogenase activity"/>
    <property type="evidence" value="ECO:0007669"/>
    <property type="project" value="UniProtKB-UniRule"/>
</dbReference>
<evidence type="ECO:0000259" key="17">
    <source>
        <dbReference type="PROSITE" id="PS51387"/>
    </source>
</evidence>
<evidence type="ECO:0000256" key="15">
    <source>
        <dbReference type="ARBA" id="ARBA00048914"/>
    </source>
</evidence>
<dbReference type="NCBIfam" id="TIGR00179">
    <property type="entry name" value="murB"/>
    <property type="match status" value="1"/>
</dbReference>
<feature type="active site" description="Proton donor" evidence="16">
    <location>
        <position position="241"/>
    </location>
</feature>
<dbReference type="InterPro" id="IPR006094">
    <property type="entry name" value="Oxid_FAD_bind_N"/>
</dbReference>
<comment type="cofactor">
    <cofactor evidence="1 16">
        <name>FAD</name>
        <dbReference type="ChEBI" id="CHEBI:57692"/>
    </cofactor>
</comment>
<evidence type="ECO:0000256" key="12">
    <source>
        <dbReference type="ARBA" id="ARBA00023002"/>
    </source>
</evidence>
<evidence type="ECO:0000256" key="1">
    <source>
        <dbReference type="ARBA" id="ARBA00001974"/>
    </source>
</evidence>
<evidence type="ECO:0000313" key="19">
    <source>
        <dbReference type="Proteomes" id="UP000233517"/>
    </source>
</evidence>
<keyword evidence="8 16" id="KW-0274">FAD</keyword>
<dbReference type="InterPro" id="IPR036635">
    <property type="entry name" value="MurB_C_sf"/>
</dbReference>
<evidence type="ECO:0000256" key="5">
    <source>
        <dbReference type="ARBA" id="ARBA00022490"/>
    </source>
</evidence>
<keyword evidence="11 16" id="KW-0573">Peptidoglycan synthesis</keyword>
<dbReference type="PANTHER" id="PTHR21071:SF4">
    <property type="entry name" value="UDP-N-ACETYLENOLPYRUVOYLGLUCOSAMINE REDUCTASE"/>
    <property type="match status" value="1"/>
</dbReference>
<dbReference type="InterPro" id="IPR016169">
    <property type="entry name" value="FAD-bd_PCMH_sub2"/>
</dbReference>
<dbReference type="Pfam" id="PF02873">
    <property type="entry name" value="MurB_C"/>
    <property type="match status" value="1"/>
</dbReference>
<dbReference type="Proteomes" id="UP000233517">
    <property type="component" value="Unassembled WGS sequence"/>
</dbReference>
<dbReference type="Gene3D" id="3.90.78.10">
    <property type="entry name" value="UDP-N-acetylenolpyruvoylglucosamine reductase, C-terminal domain"/>
    <property type="match status" value="1"/>
</dbReference>
<comment type="similarity">
    <text evidence="16">Belongs to the MurB family.</text>
</comment>
<dbReference type="NCBIfam" id="NF010478">
    <property type="entry name" value="PRK13903.1"/>
    <property type="match status" value="1"/>
</dbReference>
<dbReference type="HAMAP" id="MF_00037">
    <property type="entry name" value="MurB"/>
    <property type="match status" value="1"/>
</dbReference>
<dbReference type="PANTHER" id="PTHR21071">
    <property type="entry name" value="UDP-N-ACETYLENOLPYRUVOYLGLUCOSAMINE REDUCTASE"/>
    <property type="match status" value="1"/>
</dbReference>
<protein>
    <recommendedName>
        <fullName evidence="16">UDP-N-acetylenolpyruvoylglucosamine reductase</fullName>
        <ecNumber evidence="16">1.3.1.98</ecNumber>
    </recommendedName>
    <alternativeName>
        <fullName evidence="16">UDP-N-acetylmuramate dehydrogenase</fullName>
    </alternativeName>
</protein>
<sequence>MQVDIQKNIKLSSFSTLKIGGRAKFFVVVKNEDEFLAALTWARKKSKKIFILGGGSNTLFSDSDFDGLVIKNEIRGTELVSENENSVIIKSYSGETWSKLVNFAISRKYYGAENLFYIPGTVGASPVQNIGAYGVELKDIFYNLCAIDLENGEKKHFNLKDCQFSYRHSFFKGEGKNRYFILWVAIKLSKKEKFNLDYGDIRNKLLAKGIEKPSLEDVSSVIQEMRNDKIPNPAVLANAGSFFKNPIVDSTFFEKIKSEFPDIKSFPDLKGVKIPAAWLIEKCGLKGYRYKNVGVYEKQALILVNYGNAKQEDLLFLVEFIRKSVFDSFAIILEPEVNILK</sequence>
<dbReference type="InterPro" id="IPR016166">
    <property type="entry name" value="FAD-bd_PCMH"/>
</dbReference>
<dbReference type="GO" id="GO:0071555">
    <property type="term" value="P:cell wall organization"/>
    <property type="evidence" value="ECO:0007669"/>
    <property type="project" value="UniProtKB-KW"/>
</dbReference>
<evidence type="ECO:0000256" key="7">
    <source>
        <dbReference type="ARBA" id="ARBA00022630"/>
    </source>
</evidence>
<dbReference type="InterPro" id="IPR036318">
    <property type="entry name" value="FAD-bd_PCMH-like_sf"/>
</dbReference>
<dbReference type="InterPro" id="IPR016167">
    <property type="entry name" value="FAD-bd_PCMH_sub1"/>
</dbReference>
<dbReference type="EC" id="1.3.1.98" evidence="16"/>
<reference evidence="18 19" key="1">
    <citation type="journal article" date="2017" name="ISME J.">
        <title>Potential for microbial H2 and metal transformations associated with novel bacteria and archaea in deep terrestrial subsurface sediments.</title>
        <authorList>
            <person name="Hernsdorf A.W."/>
            <person name="Amano Y."/>
            <person name="Miyakawa K."/>
            <person name="Ise K."/>
            <person name="Suzuki Y."/>
            <person name="Anantharaman K."/>
            <person name="Probst A."/>
            <person name="Burstein D."/>
            <person name="Thomas B.C."/>
            <person name="Banfield J.F."/>
        </authorList>
    </citation>
    <scope>NUCLEOTIDE SEQUENCE [LARGE SCALE GENOMIC DNA]</scope>
    <source>
        <strain evidence="18">HGW-Falkowbacteria-1</strain>
    </source>
</reference>
<evidence type="ECO:0000256" key="6">
    <source>
        <dbReference type="ARBA" id="ARBA00022618"/>
    </source>
</evidence>